<dbReference type="InterPro" id="IPR027417">
    <property type="entry name" value="P-loop_NTPase"/>
</dbReference>
<dbReference type="Proteomes" id="UP000218257">
    <property type="component" value="Chromosome"/>
</dbReference>
<dbReference type="RefSeq" id="WP_096476624.1">
    <property type="nucleotide sequence ID" value="NZ_AP017649.1"/>
</dbReference>
<dbReference type="REBASE" id="211248">
    <property type="entry name" value="DmcATV1McrBCP"/>
</dbReference>
<accession>A0AB33HPM7</accession>
<dbReference type="AlphaFoldDB" id="A0AB33HPM7"/>
<gene>
    <name evidence="2" type="ORF">DEHALATV1_0633</name>
</gene>
<keyword evidence="2" id="KW-0540">Nuclease</keyword>
<proteinExistence type="predicted"/>
<sequence length="722" mass="82172">MESKSYLSWVEFYSAFATSLLDYSKDRKALIVKLQAVYKSIGLKFPKVDSSTAVTDIDPFTVFGLFNKGITNENRVAILNGIAKEFSITAPVPTTFDGIPVLNNLNATFYRFVGDPDRGEHDIDNLWNVFAAAISYADNTSSANREAFITAFDVVKDLKGNRWKLTMGLYWVRPMQYINLDSRNRWFIENPENIPADCIAMIKGLSSLPAGADYIGICDAFTKTLKNSKYKYKNFPELSYYAWKVSEEVNQEQKAADVKSKRGSTGAAVADENVDSVHYWIYAPGDGACKWDEFYRDGVIAIGWGDIGDLSAFSSKDEMKVKMKECYGAEYSYKNAAHATWQFAHEMKPGDIVFVKKGMHQILGRGVISSDYYYQNGRPDDYNNLRKINWTDKGEWAHPGQAVMKTLTDITTYTDYVDKLNALFEADVTDSAEEKAVSYPPYSVDDFLSEVYMDESEYNNLVALLSNKKNIILQGAPGVGKTYAAKRLAYSIMAVKDKERVAMIQFHQSYSYEDFIMGFRPCESGFELRKGAFYNFCKAAEIDNENAYFFIIDEINRGNLSKIFGELFMLIESDKRGVELQLLYADEKFAVPENVYIIGMMNTADRSLAMLDYALRRRFAFYEMKPAFESDGFRAYRMELDNPKFDRLITCVENLNNAISTDESLGEGFCIGHSYFCDLDDVNDQVLSGIVEYELIPLLKEYWFDEPLKVKDWSSNLRSAIK</sequence>
<organism evidence="2 3">
    <name type="scientific">Dehalococcoides mccartyi</name>
    <dbReference type="NCBI Taxonomy" id="61435"/>
    <lineage>
        <taxon>Bacteria</taxon>
        <taxon>Bacillati</taxon>
        <taxon>Chloroflexota</taxon>
        <taxon>Dehalococcoidia</taxon>
        <taxon>Dehalococcoidales</taxon>
        <taxon>Dehalococcoidaceae</taxon>
        <taxon>Dehalococcoides</taxon>
    </lineage>
</organism>
<evidence type="ECO:0000259" key="1">
    <source>
        <dbReference type="Pfam" id="PF07728"/>
    </source>
</evidence>
<name>A0AB33HPM7_9CHLR</name>
<dbReference type="Gene3D" id="3.40.50.300">
    <property type="entry name" value="P-loop containing nucleotide triphosphate hydrolases"/>
    <property type="match status" value="1"/>
</dbReference>
<dbReference type="InterPro" id="IPR052934">
    <property type="entry name" value="Methyl-DNA_Rec/Restrict_Enz"/>
</dbReference>
<dbReference type="Pfam" id="PF07728">
    <property type="entry name" value="AAA_5"/>
    <property type="match status" value="1"/>
</dbReference>
<keyword evidence="2" id="KW-0255">Endonuclease</keyword>
<dbReference type="GO" id="GO:0005524">
    <property type="term" value="F:ATP binding"/>
    <property type="evidence" value="ECO:0007669"/>
    <property type="project" value="InterPro"/>
</dbReference>
<dbReference type="EMBL" id="AP017649">
    <property type="protein sequence ID" value="BAZ97261.1"/>
    <property type="molecule type" value="Genomic_DNA"/>
</dbReference>
<keyword evidence="2" id="KW-0378">Hydrolase</keyword>
<evidence type="ECO:0000313" key="3">
    <source>
        <dbReference type="Proteomes" id="UP000218257"/>
    </source>
</evidence>
<evidence type="ECO:0000313" key="2">
    <source>
        <dbReference type="EMBL" id="BAZ97261.1"/>
    </source>
</evidence>
<dbReference type="CDD" id="cd00009">
    <property type="entry name" value="AAA"/>
    <property type="match status" value="1"/>
</dbReference>
<feature type="domain" description="ATPase dynein-related AAA" evidence="1">
    <location>
        <begin position="470"/>
        <end position="619"/>
    </location>
</feature>
<dbReference type="PANTHER" id="PTHR37291:SF1">
    <property type="entry name" value="TYPE IV METHYL-DIRECTED RESTRICTION ENZYME ECOKMCRB SUBUNIT"/>
    <property type="match status" value="1"/>
</dbReference>
<dbReference type="SUPFAM" id="SSF52540">
    <property type="entry name" value="P-loop containing nucleoside triphosphate hydrolases"/>
    <property type="match status" value="1"/>
</dbReference>
<protein>
    <submittedName>
        <fullName evidence="2">GTPase subunit of restriction endonuclease</fullName>
    </submittedName>
</protein>
<dbReference type="GO" id="GO:0004519">
    <property type="term" value="F:endonuclease activity"/>
    <property type="evidence" value="ECO:0007669"/>
    <property type="project" value="UniProtKB-KW"/>
</dbReference>
<reference evidence="2 3" key="1">
    <citation type="journal article" date="2017" name="Sci. Rep.">
        <title>Isolation and genomic characterization of a Dehalococcoides strain suggests genomic rearrangement during culture.</title>
        <authorList>
            <person name="Yohda M."/>
            <person name="Ikegami K."/>
            <person name="Aita Y."/>
            <person name="Kitajima M."/>
            <person name="Takechi A."/>
            <person name="Iwamoto M."/>
            <person name="Fukuda T."/>
            <person name="Tamura N."/>
            <person name="Shibasaki J."/>
            <person name="Koike S."/>
            <person name="Komatsu D."/>
            <person name="Miyagi S."/>
            <person name="Nishimura M."/>
            <person name="Uchino Y."/>
            <person name="Shiroma A."/>
            <person name="Shimoji M."/>
            <person name="Tamotsu H."/>
            <person name="Ashimine N."/>
            <person name="Shinzato M."/>
            <person name="Ohki S."/>
            <person name="Nakano K."/>
            <person name="Teruya K."/>
            <person name="Satou K."/>
            <person name="Hirano T."/>
            <person name="Yagi O."/>
        </authorList>
    </citation>
    <scope>NUCLEOTIDE SEQUENCE [LARGE SCALE GENOMIC DNA]</scope>
    <source>
        <strain evidence="2 3">UCH-ATV1</strain>
    </source>
</reference>
<dbReference type="InterPro" id="IPR011704">
    <property type="entry name" value="ATPase_dyneun-rel_AAA"/>
</dbReference>
<dbReference type="PANTHER" id="PTHR37291">
    <property type="entry name" value="5-METHYLCYTOSINE-SPECIFIC RESTRICTION ENZYME B"/>
    <property type="match status" value="1"/>
</dbReference>
<dbReference type="GO" id="GO:0016887">
    <property type="term" value="F:ATP hydrolysis activity"/>
    <property type="evidence" value="ECO:0007669"/>
    <property type="project" value="InterPro"/>
</dbReference>